<dbReference type="InterPro" id="IPR036890">
    <property type="entry name" value="HATPase_C_sf"/>
</dbReference>
<dbReference type="Pfam" id="PF14501">
    <property type="entry name" value="HATPase_c_5"/>
    <property type="match status" value="1"/>
</dbReference>
<dbReference type="Proteomes" id="UP000284109">
    <property type="component" value="Unassembled WGS sequence"/>
</dbReference>
<comment type="caution">
    <text evidence="3">The sequence shown here is derived from an EMBL/GenBank/DDBJ whole genome shotgun (WGS) entry which is preliminary data.</text>
</comment>
<gene>
    <name evidence="3" type="ORF">DS831_06495</name>
</gene>
<dbReference type="AlphaFoldDB" id="A0A3R6ZBT1"/>
<dbReference type="GO" id="GO:0042802">
    <property type="term" value="F:identical protein binding"/>
    <property type="evidence" value="ECO:0007669"/>
    <property type="project" value="TreeGrafter"/>
</dbReference>
<accession>A0A3R6ZBT1</accession>
<evidence type="ECO:0000313" key="4">
    <source>
        <dbReference type="Proteomes" id="UP000284109"/>
    </source>
</evidence>
<evidence type="ECO:0000313" key="3">
    <source>
        <dbReference type="EMBL" id="RHW49810.1"/>
    </source>
</evidence>
<dbReference type="EMBL" id="QOCR01000004">
    <property type="protein sequence ID" value="RHW49810.1"/>
    <property type="molecule type" value="Genomic_DNA"/>
</dbReference>
<protein>
    <recommendedName>
        <fullName evidence="2">Sensor histidine kinase NatK-like C-terminal domain-containing protein</fullName>
    </recommendedName>
</protein>
<dbReference type="SUPFAM" id="SSF55874">
    <property type="entry name" value="ATPase domain of HSP90 chaperone/DNA topoisomerase II/histidine kinase"/>
    <property type="match status" value="1"/>
</dbReference>
<organism evidence="3 4">
    <name type="scientific">Bombilactobacillus bombi</name>
    <dbReference type="NCBI Taxonomy" id="1303590"/>
    <lineage>
        <taxon>Bacteria</taxon>
        <taxon>Bacillati</taxon>
        <taxon>Bacillota</taxon>
        <taxon>Bacilli</taxon>
        <taxon>Lactobacillales</taxon>
        <taxon>Lactobacillaceae</taxon>
        <taxon>Bombilactobacillus</taxon>
    </lineage>
</organism>
<keyword evidence="1" id="KW-0812">Transmembrane</keyword>
<feature type="transmembrane region" description="Helical" evidence="1">
    <location>
        <begin position="137"/>
        <end position="157"/>
    </location>
</feature>
<feature type="transmembrane region" description="Helical" evidence="1">
    <location>
        <begin position="20"/>
        <end position="47"/>
    </location>
</feature>
<dbReference type="Gene3D" id="3.30.565.10">
    <property type="entry name" value="Histidine kinase-like ATPase, C-terminal domain"/>
    <property type="match status" value="1"/>
</dbReference>
<feature type="transmembrane region" description="Helical" evidence="1">
    <location>
        <begin position="169"/>
        <end position="188"/>
    </location>
</feature>
<dbReference type="PANTHER" id="PTHR40448:SF1">
    <property type="entry name" value="TWO-COMPONENT SENSOR HISTIDINE KINASE"/>
    <property type="match status" value="1"/>
</dbReference>
<reference evidence="3 4" key="1">
    <citation type="submission" date="2018-07" db="EMBL/GenBank/DDBJ databases">
        <title>Genome sequences of six Lactobacillus spp. isolated from bumble bee guts.</title>
        <authorList>
            <person name="Motta E.V.S."/>
            <person name="Moran N.A."/>
        </authorList>
    </citation>
    <scope>NUCLEOTIDE SEQUENCE [LARGE SCALE GENOMIC DNA]</scope>
    <source>
        <strain evidence="3 4">BI-1.1</strain>
    </source>
</reference>
<proteinExistence type="predicted"/>
<name>A0A3R6ZBT1_9LACO</name>
<feature type="domain" description="Sensor histidine kinase NatK-like C-terminal" evidence="2">
    <location>
        <begin position="319"/>
        <end position="421"/>
    </location>
</feature>
<keyword evidence="4" id="KW-1185">Reference proteome</keyword>
<evidence type="ECO:0000259" key="2">
    <source>
        <dbReference type="Pfam" id="PF14501"/>
    </source>
</evidence>
<dbReference type="InterPro" id="IPR032834">
    <property type="entry name" value="NatK-like_C"/>
</dbReference>
<keyword evidence="1" id="KW-0472">Membrane</keyword>
<dbReference type="PANTHER" id="PTHR40448">
    <property type="entry name" value="TWO-COMPONENT SENSOR HISTIDINE KINASE"/>
    <property type="match status" value="1"/>
</dbReference>
<feature type="transmembrane region" description="Helical" evidence="1">
    <location>
        <begin position="95"/>
        <end position="116"/>
    </location>
</feature>
<evidence type="ECO:0000256" key="1">
    <source>
        <dbReference type="SAM" id="Phobius"/>
    </source>
</evidence>
<feature type="transmembrane region" description="Helical" evidence="1">
    <location>
        <begin position="59"/>
        <end position="75"/>
    </location>
</feature>
<sequence length="423" mass="50173">MLLIMYYNLTKKRIPHMVIALFFVIMISSYIIINYFFFIPLLIYFYIIGQKYGSIRFRSLSWFYSVYTVFSYSIFSYSTQTLISLIFGESFLNHYFYILNITIISIAPLILNYFILKIIRPSLDFLQENVKYLDKPFLIFINISLTILCTIQFTSYWIETFLIKKDNPIRIYMLVFFLILMLVLDKYLSDTVHTFHNEEIKELKDQQLLQMERYVNQIEKTYDQLRYFRHDFKNILVSMSESLKTDNIKIIRENYNNILKSQNIVMENYNIELIFPKLNNIKNMSVKSVLYAHLVNALQNNIHVNLEIEDPIVNEPIDTFDYVRILSILLDNATEEAEKYSDSVINIYFIKDISNNLTVIVENTFRGNYSSISKLFQPAVSSKGNNRGLGLASIEFTLNKYKNISLETQIENSLFTQKIIMKW</sequence>
<keyword evidence="1" id="KW-1133">Transmembrane helix</keyword>